<reference evidence="2 3" key="1">
    <citation type="submission" date="2014-05" db="EMBL/GenBank/DDBJ databases">
        <authorList>
            <person name="Rizzardi K."/>
            <person name="Winiecka-Krusnell J."/>
            <person name="Ramliden M."/>
            <person name="Alm E."/>
            <person name="Andersson S."/>
            <person name="Byfors S."/>
        </authorList>
    </citation>
    <scope>NUCLEOTIDE SEQUENCE [LARGE SCALE GENOMIC DNA]</scope>
    <source>
        <strain evidence="2 3">LEGN</strain>
    </source>
</reference>
<comment type="caution">
    <text evidence="2">The sequence shown here is derived from an EMBL/GenBank/DDBJ whole genome shotgun (WGS) entry which is preliminary data.</text>
</comment>
<feature type="transmembrane region" description="Helical" evidence="1">
    <location>
        <begin position="177"/>
        <end position="198"/>
    </location>
</feature>
<keyword evidence="1" id="KW-0472">Membrane</keyword>
<feature type="transmembrane region" description="Helical" evidence="1">
    <location>
        <begin position="115"/>
        <end position="136"/>
    </location>
</feature>
<keyword evidence="1" id="KW-1133">Transmembrane helix</keyword>
<gene>
    <name evidence="2" type="ORF">EP47_02570</name>
</gene>
<sequence>SLSLLLAIDMGEYLSRVDALNPAGLHDTDNKVQYDNWDSIKKKPKTVIQKQGNDPVSLFGVWKKEWEIIHVKPPKDKQGPNLFCDHFLNYAGFPETEFRYVSAEKENNKRKVRNFWIYSLGRGALYYLAFAPYTYVIRPAINYISDKWPLLVLGVFPLLTIATLTGLTIAGILPAAALIGALAIFAISGGLLYLPFAWSNSDALEKPIGDEVFDVSPRSNVLVNNQTNLARLHHPSIPRNSTMDIYENETTVDLTYKEINTYYKVMRCLVKQKEFLPAENKPEKRFDGLSKRDVLIQKLPIPTYS</sequence>
<dbReference type="EMBL" id="JNCF01000122">
    <property type="protein sequence ID" value="KGP62137.1"/>
    <property type="molecule type" value="Genomic_DNA"/>
</dbReference>
<proteinExistence type="predicted"/>
<dbReference type="Proteomes" id="UP000054422">
    <property type="component" value="Unassembled WGS sequence"/>
</dbReference>
<evidence type="ECO:0000313" key="3">
    <source>
        <dbReference type="Proteomes" id="UP000054422"/>
    </source>
</evidence>
<feature type="transmembrane region" description="Helical" evidence="1">
    <location>
        <begin position="148"/>
        <end position="170"/>
    </location>
</feature>
<protein>
    <submittedName>
        <fullName evidence="2">Uncharacterized protein</fullName>
    </submittedName>
</protein>
<accession>A0A0A2SN13</accession>
<keyword evidence="1" id="KW-0812">Transmembrane</keyword>
<dbReference type="AlphaFoldDB" id="A0A0A2SN13"/>
<organism evidence="2 3">
    <name type="scientific">Legionella norrlandica</name>
    <dbReference type="NCBI Taxonomy" id="1498499"/>
    <lineage>
        <taxon>Bacteria</taxon>
        <taxon>Pseudomonadati</taxon>
        <taxon>Pseudomonadota</taxon>
        <taxon>Gammaproteobacteria</taxon>
        <taxon>Legionellales</taxon>
        <taxon>Legionellaceae</taxon>
        <taxon>Legionella</taxon>
    </lineage>
</organism>
<evidence type="ECO:0000313" key="2">
    <source>
        <dbReference type="EMBL" id="KGP62137.1"/>
    </source>
</evidence>
<evidence type="ECO:0000256" key="1">
    <source>
        <dbReference type="SAM" id="Phobius"/>
    </source>
</evidence>
<feature type="non-terminal residue" evidence="2">
    <location>
        <position position="1"/>
    </location>
</feature>
<name>A0A0A2SN13_9GAMM</name>
<keyword evidence="3" id="KW-1185">Reference proteome</keyword>